<comment type="caution">
    <text evidence="10">The sequence shown here is derived from an EMBL/GenBank/DDBJ whole genome shotgun (WGS) entry which is preliminary data.</text>
</comment>
<evidence type="ECO:0000256" key="8">
    <source>
        <dbReference type="SAM" id="MobiDB-lite"/>
    </source>
</evidence>
<dbReference type="AlphaFoldDB" id="A0AAV2ABD4"/>
<sequence length="277" mass="30518">MQLVAKVLTTCKRLMLESPLGEDDLIVFIAIYDDKEVDNDKVKGQGGINQLGGAFANGKPLPFHVRLRILELALYGYRPCDISRHLLVSHGCVSKILTRFAETGSILPGAIGGSKPRVSTPLVISKIRQYKDENASLFAWEIREKLLYEGICPRDSLPSVSSINRILRRSPKMGPSKREPAASPPGMEDKRTISIKERISSASSDIPSLKNVSSGSEVLPSFEKLKEELNSLTVSQAHVSGIVTSQDASDEGHTLLKHQNLQKRTFYIKDILGLRLS</sequence>
<dbReference type="SMART" id="SM00351">
    <property type="entry name" value="PAX"/>
    <property type="match status" value="1"/>
</dbReference>
<keyword evidence="11" id="KW-1185">Reference proteome</keyword>
<keyword evidence="7" id="KW-0539">Nucleus</keyword>
<dbReference type="InterPro" id="IPR036388">
    <property type="entry name" value="WH-like_DNA-bd_sf"/>
</dbReference>
<reference evidence="10 11" key="1">
    <citation type="submission" date="2024-04" db="EMBL/GenBank/DDBJ databases">
        <authorList>
            <person name="Rising A."/>
            <person name="Reimegard J."/>
            <person name="Sonavane S."/>
            <person name="Akerstrom W."/>
            <person name="Nylinder S."/>
            <person name="Hedman E."/>
            <person name="Kallberg Y."/>
        </authorList>
    </citation>
    <scope>NUCLEOTIDE SEQUENCE [LARGE SCALE GENOMIC DNA]</scope>
</reference>
<comment type="subcellular location">
    <subcellularLocation>
        <location evidence="1">Nucleus</location>
    </subcellularLocation>
</comment>
<dbReference type="PROSITE" id="PS51057">
    <property type="entry name" value="PAIRED_2"/>
    <property type="match status" value="1"/>
</dbReference>
<name>A0AAV2ABD4_9ARAC</name>
<accession>A0AAV2ABD4</accession>
<keyword evidence="5" id="KW-0238">DNA-binding</keyword>
<dbReference type="InterPro" id="IPR043182">
    <property type="entry name" value="PAIRED_DNA-bd_dom"/>
</dbReference>
<evidence type="ECO:0000313" key="11">
    <source>
        <dbReference type="Proteomes" id="UP001497382"/>
    </source>
</evidence>
<evidence type="ECO:0000256" key="1">
    <source>
        <dbReference type="ARBA" id="ARBA00004123"/>
    </source>
</evidence>
<dbReference type="PRINTS" id="PR00027">
    <property type="entry name" value="PAIREDBOX"/>
</dbReference>
<organism evidence="10 11">
    <name type="scientific">Larinioides sclopetarius</name>
    <dbReference type="NCBI Taxonomy" id="280406"/>
    <lineage>
        <taxon>Eukaryota</taxon>
        <taxon>Metazoa</taxon>
        <taxon>Ecdysozoa</taxon>
        <taxon>Arthropoda</taxon>
        <taxon>Chelicerata</taxon>
        <taxon>Arachnida</taxon>
        <taxon>Araneae</taxon>
        <taxon>Araneomorphae</taxon>
        <taxon>Entelegynae</taxon>
        <taxon>Araneoidea</taxon>
        <taxon>Araneidae</taxon>
        <taxon>Larinioides</taxon>
    </lineage>
</organism>
<evidence type="ECO:0000256" key="4">
    <source>
        <dbReference type="ARBA" id="ARBA00023015"/>
    </source>
</evidence>
<keyword evidence="6" id="KW-0804">Transcription</keyword>
<keyword evidence="3" id="KW-0563">Paired box</keyword>
<dbReference type="InterPro" id="IPR043565">
    <property type="entry name" value="PAX_fam"/>
</dbReference>
<dbReference type="Pfam" id="PF00292">
    <property type="entry name" value="PAX"/>
    <property type="match status" value="1"/>
</dbReference>
<evidence type="ECO:0000256" key="3">
    <source>
        <dbReference type="ARBA" id="ARBA00022724"/>
    </source>
</evidence>
<dbReference type="EMBL" id="CAXIEN010000141">
    <property type="protein sequence ID" value="CAL1281248.1"/>
    <property type="molecule type" value="Genomic_DNA"/>
</dbReference>
<dbReference type="Gene3D" id="1.10.10.10">
    <property type="entry name" value="Winged helix-like DNA-binding domain superfamily/Winged helix DNA-binding domain"/>
    <property type="match status" value="2"/>
</dbReference>
<dbReference type="SUPFAM" id="SSF46689">
    <property type="entry name" value="Homeodomain-like"/>
    <property type="match status" value="1"/>
</dbReference>
<feature type="domain" description="Paired" evidence="9">
    <location>
        <begin position="44"/>
        <end position="170"/>
    </location>
</feature>
<dbReference type="FunFam" id="1.10.10.10:FF:000003">
    <property type="entry name" value="Paired box protein Pax-6"/>
    <property type="match status" value="1"/>
</dbReference>
<dbReference type="PROSITE" id="PS00034">
    <property type="entry name" value="PAIRED_1"/>
    <property type="match status" value="1"/>
</dbReference>
<evidence type="ECO:0000256" key="5">
    <source>
        <dbReference type="ARBA" id="ARBA00023125"/>
    </source>
</evidence>
<proteinExistence type="predicted"/>
<evidence type="ECO:0000256" key="7">
    <source>
        <dbReference type="ARBA" id="ARBA00023242"/>
    </source>
</evidence>
<feature type="region of interest" description="Disordered" evidence="8">
    <location>
        <begin position="168"/>
        <end position="191"/>
    </location>
</feature>
<keyword evidence="2" id="KW-0217">Developmental protein</keyword>
<dbReference type="InterPro" id="IPR009057">
    <property type="entry name" value="Homeodomain-like_sf"/>
</dbReference>
<keyword evidence="4" id="KW-0805">Transcription regulation</keyword>
<dbReference type="GO" id="GO:0005634">
    <property type="term" value="C:nucleus"/>
    <property type="evidence" value="ECO:0007669"/>
    <property type="project" value="UniProtKB-SubCell"/>
</dbReference>
<evidence type="ECO:0000256" key="6">
    <source>
        <dbReference type="ARBA" id="ARBA00023163"/>
    </source>
</evidence>
<dbReference type="PANTHER" id="PTHR45636:SF41">
    <property type="entry name" value="PAIRED BOX PROTEIN PAX-6-RELATED"/>
    <property type="match status" value="1"/>
</dbReference>
<dbReference type="InterPro" id="IPR001523">
    <property type="entry name" value="Paired_dom"/>
</dbReference>
<evidence type="ECO:0000313" key="10">
    <source>
        <dbReference type="EMBL" id="CAL1281248.1"/>
    </source>
</evidence>
<protein>
    <recommendedName>
        <fullName evidence="9">Paired domain-containing protein</fullName>
    </recommendedName>
</protein>
<evidence type="ECO:0000259" key="9">
    <source>
        <dbReference type="PROSITE" id="PS51057"/>
    </source>
</evidence>
<dbReference type="Proteomes" id="UP001497382">
    <property type="component" value="Unassembled WGS sequence"/>
</dbReference>
<dbReference type="PANTHER" id="PTHR45636">
    <property type="entry name" value="PAIRED BOX PROTEIN PAX-6-RELATED-RELATED"/>
    <property type="match status" value="1"/>
</dbReference>
<evidence type="ECO:0000256" key="2">
    <source>
        <dbReference type="ARBA" id="ARBA00022473"/>
    </source>
</evidence>
<dbReference type="GO" id="GO:0000978">
    <property type="term" value="F:RNA polymerase II cis-regulatory region sequence-specific DNA binding"/>
    <property type="evidence" value="ECO:0007669"/>
    <property type="project" value="TreeGrafter"/>
</dbReference>
<gene>
    <name evidence="10" type="ORF">LARSCL_LOCUS11468</name>
</gene>
<dbReference type="GO" id="GO:0000981">
    <property type="term" value="F:DNA-binding transcription factor activity, RNA polymerase II-specific"/>
    <property type="evidence" value="ECO:0007669"/>
    <property type="project" value="TreeGrafter"/>
</dbReference>